<comment type="caution">
    <text evidence="3">The sequence shown here is derived from an EMBL/GenBank/DDBJ whole genome shotgun (WGS) entry which is preliminary data.</text>
</comment>
<dbReference type="Proteomes" id="UP000838763">
    <property type="component" value="Unassembled WGS sequence"/>
</dbReference>
<proteinExistence type="inferred from homology"/>
<dbReference type="Pfam" id="PF00732">
    <property type="entry name" value="GMC_oxred_N"/>
    <property type="match status" value="1"/>
</dbReference>
<comment type="similarity">
    <text evidence="1">Belongs to the GMC oxidoreductase family.</text>
</comment>
<sequence>MLHSAPRELNSKVLQALLHPVLRGPADLGAKMLSVLFVSLATVATALPHGSVKRQVTELEGSYDFVIAGGGTAGLTIADRLTEAFPDKTVLVVEYGEIDASRWAFESLPNPEVLDRKTAVMAGQVVGGSSAVNGMFFDRPSRWDFEVWDQLQASDDNDGSIRWNWDGIYPFFKKAVTFTEPTDPVVEERGYTWDLDVYGGSTPIYSSFPPFLWGDHNVARNTWIDMGVPELQECAGGDKSGVCWIPISEHPETARRSHAGLGHYAAVNETRANYHLLVKHQVIRVVYPDGVESGPPVVEVRNRVSDEVFNVTASAEVIVSAGTFHSPTILQRSGIGPAAFLSEAEIPLVLDLPGVGSNLHDHWGPAFNWNYSTPGDWSPMPNDMRDPEFAAEAAAQFDEIPARGPYTLAMSNSGLFVSLATITDDYLDIVNKIRALIEDDDDDTAASYLPEEYRDNPEMVAGYKAQLSVLADFFANPDAPSLETAFATGTSMRSIMLHGMSRGTVRLNLASPLDQPILDYRAGSNPIDFDLHLAHLRFLLRMIDTPTMQEFGTTLLAPNTSIIDDDAALLQYSKENMVLSFMHPCCTSAMMPKAKGGVVGPDLRVHGAAGLRVADISVLPLLPSSHTSQQAYAIGEKAADIIIKDWSDPATKPKCKRSNMRKAAGTKEIRLAEMKTHLLHILIMAHAVASAVAYQLRSDDFRVHIDENGGHLLGIFDEREASDSMNWISAPSNAPWQPSGVAGDWDTLTPAGARCTGTTGAARSFGASANAAMRHALARRAHAHVWANGGATAWVKMDQMGGHGRDLGMVLTKGALSGYSIEGRDTISSSNTRGVFLLHPVVPTLAPGEEAVVEWAMFWHKGWDEFQRRCIALSEQFVAIRADSLTLAAGESTVVHLEGQRVNNQTTVDGNRVNCEGDQCSYWYVATGVGHRSLTITTRSGEHIDDSTMYLNLVPRIKDLVANRVAFITQKQQVSAAGILDGAYVLYDNDMDGQVLYDRAADRNAGRERVGMGIFIARWLRRNRDPAVEASLKRYYTFVCTRLQDDEGNVFNGPGDRGDRLYNWPWVLQLHLAVAALHLDLPPEIAGRTPLQRFLTTLDRFYASGGKGLYAIGLPVLEGLRATYASGDKGLHEKALRYFTEHAQEIAHTGIRYPPFEVNFEQSIVAPAAIILLEMYRWTGDKQWLEAGERQMETLLRFAGKQPDYRLHDIAIRHWDGYWFGKDRRDEVALGQAQGIIRSNLALFQPDGRGHCAWIYPLSVNGRAGHYRDPCTIIVNPLLAAAGRAAQHGPDLLYRAPVRKPAAPLPFLKELVNPA</sequence>
<dbReference type="SUPFAM" id="SSF51905">
    <property type="entry name" value="FAD/NAD(P)-binding domain"/>
    <property type="match status" value="1"/>
</dbReference>
<reference evidence="3" key="1">
    <citation type="submission" date="2022-11" db="EMBL/GenBank/DDBJ databases">
        <authorList>
            <person name="Scott C."/>
            <person name="Bruce N."/>
        </authorList>
    </citation>
    <scope>NUCLEOTIDE SEQUENCE</scope>
</reference>
<dbReference type="SUPFAM" id="SSF54373">
    <property type="entry name" value="FAD-linked reductases, C-terminal domain"/>
    <property type="match status" value="1"/>
</dbReference>
<accession>A0A9P1M8E2</accession>
<dbReference type="InterPro" id="IPR008928">
    <property type="entry name" value="6-hairpin_glycosidase_sf"/>
</dbReference>
<protein>
    <recommendedName>
        <fullName evidence="2">Glucose-methanol-choline oxidoreductase N-terminal domain-containing protein</fullName>
    </recommendedName>
</protein>
<dbReference type="GO" id="GO:0005975">
    <property type="term" value="P:carbohydrate metabolic process"/>
    <property type="evidence" value="ECO:0007669"/>
    <property type="project" value="InterPro"/>
</dbReference>
<dbReference type="SUPFAM" id="SSF48208">
    <property type="entry name" value="Six-hairpin glycosidases"/>
    <property type="match status" value="1"/>
</dbReference>
<dbReference type="EMBL" id="CALLCH030000008">
    <property type="protein sequence ID" value="CAI4213554.1"/>
    <property type="molecule type" value="Genomic_DNA"/>
</dbReference>
<organism evidence="3 4">
    <name type="scientific">Parascedosporium putredinis</name>
    <dbReference type="NCBI Taxonomy" id="1442378"/>
    <lineage>
        <taxon>Eukaryota</taxon>
        <taxon>Fungi</taxon>
        <taxon>Dikarya</taxon>
        <taxon>Ascomycota</taxon>
        <taxon>Pezizomycotina</taxon>
        <taxon>Sordariomycetes</taxon>
        <taxon>Hypocreomycetidae</taxon>
        <taxon>Microascales</taxon>
        <taxon>Microascaceae</taxon>
        <taxon>Parascedosporium</taxon>
    </lineage>
</organism>
<evidence type="ECO:0000313" key="4">
    <source>
        <dbReference type="Proteomes" id="UP000838763"/>
    </source>
</evidence>
<dbReference type="OrthoDB" id="4423297at2759"/>
<name>A0A9P1M8E2_9PEZI</name>
<dbReference type="InterPro" id="IPR012132">
    <property type="entry name" value="GMC_OxRdtase"/>
</dbReference>
<evidence type="ECO:0000256" key="1">
    <source>
        <dbReference type="ARBA" id="ARBA00010790"/>
    </source>
</evidence>
<dbReference type="InterPro" id="IPR000172">
    <property type="entry name" value="GMC_OxRdtase_N"/>
</dbReference>
<dbReference type="InterPro" id="IPR036188">
    <property type="entry name" value="FAD/NAD-bd_sf"/>
</dbReference>
<dbReference type="GO" id="GO:0044550">
    <property type="term" value="P:secondary metabolite biosynthetic process"/>
    <property type="evidence" value="ECO:0007669"/>
    <property type="project" value="TreeGrafter"/>
</dbReference>
<evidence type="ECO:0000259" key="2">
    <source>
        <dbReference type="PROSITE" id="PS00624"/>
    </source>
</evidence>
<keyword evidence="4" id="KW-1185">Reference proteome</keyword>
<dbReference type="Gene3D" id="3.30.560.10">
    <property type="entry name" value="Glucose Oxidase, domain 3"/>
    <property type="match status" value="1"/>
</dbReference>
<dbReference type="Gene3D" id="3.50.50.60">
    <property type="entry name" value="FAD/NAD(P)-binding domain"/>
    <property type="match status" value="1"/>
</dbReference>
<dbReference type="GO" id="GO:0016614">
    <property type="term" value="F:oxidoreductase activity, acting on CH-OH group of donors"/>
    <property type="evidence" value="ECO:0007669"/>
    <property type="project" value="InterPro"/>
</dbReference>
<dbReference type="InterPro" id="IPR007867">
    <property type="entry name" value="GMC_OxRtase_C"/>
</dbReference>
<dbReference type="Pfam" id="PF05199">
    <property type="entry name" value="GMC_oxred_C"/>
    <property type="match status" value="1"/>
</dbReference>
<evidence type="ECO:0000313" key="3">
    <source>
        <dbReference type="EMBL" id="CAI4213554.1"/>
    </source>
</evidence>
<feature type="domain" description="Glucose-methanol-choline oxidoreductase N-terminal" evidence="2">
    <location>
        <begin position="322"/>
        <end position="336"/>
    </location>
</feature>
<dbReference type="PANTHER" id="PTHR11552:SF115">
    <property type="entry name" value="DEHYDROGENASE XPTC-RELATED"/>
    <property type="match status" value="1"/>
</dbReference>
<dbReference type="PANTHER" id="PTHR11552">
    <property type="entry name" value="GLUCOSE-METHANOL-CHOLINE GMC OXIDOREDUCTASE"/>
    <property type="match status" value="1"/>
</dbReference>
<gene>
    <name evidence="3" type="ORF">PPNO1_LOCUS3301</name>
</gene>
<dbReference type="GO" id="GO:0050660">
    <property type="term" value="F:flavin adenine dinucleotide binding"/>
    <property type="evidence" value="ECO:0007669"/>
    <property type="project" value="InterPro"/>
</dbReference>
<dbReference type="PROSITE" id="PS00624">
    <property type="entry name" value="GMC_OXRED_2"/>
    <property type="match status" value="1"/>
</dbReference>